<dbReference type="eggNOG" id="ENOG502RQZD">
    <property type="taxonomic scope" value="Eukaryota"/>
</dbReference>
<evidence type="ECO:0000313" key="1">
    <source>
        <dbReference type="EMBL" id="KGM91715.1"/>
    </source>
</evidence>
<gene>
    <name evidence="1" type="ORF">PADG_12173</name>
</gene>
<dbReference type="HOGENOM" id="CLU_1518356_0_0_1"/>
<dbReference type="InParanoid" id="A0A0A0HWG9"/>
<keyword evidence="2" id="KW-1185">Reference proteome</keyword>
<dbReference type="Proteomes" id="UP000001628">
    <property type="component" value="Unassembled WGS sequence"/>
</dbReference>
<proteinExistence type="predicted"/>
<accession>A0A0A0HWG9</accession>
<dbReference type="AlphaFoldDB" id="A0A0A0HWG9"/>
<dbReference type="RefSeq" id="XP_010762307.1">
    <property type="nucleotide sequence ID" value="XM_010764005.1"/>
</dbReference>
<name>A0A0A0HWG9_PARBD</name>
<sequence>MNLGALLQIQLVLNIDCVDILQHVPRLYNEADILAMDNGMRAVGTAPNPQRWNAAVILPLIHGIFDWQSIQTALLFDHCLYSKEAYPVTFFLSLAVFFELEAVAQLEVDATRADSSIETMTLLEQRFESLWLEKAVVEHEGYEKVKAALRKGRVGFLVVYCGQLEKWEGNFRRVVAI</sequence>
<dbReference type="VEuPathDB" id="FungiDB:PADG_12173"/>
<dbReference type="GeneID" id="22588070"/>
<protein>
    <submittedName>
        <fullName evidence="1">Uncharacterized protein</fullName>
    </submittedName>
</protein>
<organism evidence="1 2">
    <name type="scientific">Paracoccidioides brasiliensis (strain Pb18)</name>
    <dbReference type="NCBI Taxonomy" id="502780"/>
    <lineage>
        <taxon>Eukaryota</taxon>
        <taxon>Fungi</taxon>
        <taxon>Dikarya</taxon>
        <taxon>Ascomycota</taxon>
        <taxon>Pezizomycotina</taxon>
        <taxon>Eurotiomycetes</taxon>
        <taxon>Eurotiomycetidae</taxon>
        <taxon>Onygenales</taxon>
        <taxon>Ajellomycetaceae</taxon>
        <taxon>Paracoccidioides</taxon>
    </lineage>
</organism>
<dbReference type="KEGG" id="pbn:PADG_12173"/>
<reference evidence="1 2" key="1">
    <citation type="journal article" date="2011" name="PLoS Genet.">
        <title>Comparative genomic analysis of human fungal pathogens causing paracoccidioidomycosis.</title>
        <authorList>
            <person name="Desjardins C.A."/>
            <person name="Champion M.D."/>
            <person name="Holder J.W."/>
            <person name="Muszewska A."/>
            <person name="Goldberg J."/>
            <person name="Bailao A.M."/>
            <person name="Brigido M.M."/>
            <person name="Ferreira M.E."/>
            <person name="Garcia A.M."/>
            <person name="Grynberg M."/>
            <person name="Gujja S."/>
            <person name="Heiman D.I."/>
            <person name="Henn M.R."/>
            <person name="Kodira C.D."/>
            <person name="Leon-Narvaez H."/>
            <person name="Longo L.V."/>
            <person name="Ma L.J."/>
            <person name="Malavazi I."/>
            <person name="Matsuo A.L."/>
            <person name="Morais F.V."/>
            <person name="Pereira M."/>
            <person name="Rodriguez-Brito S."/>
            <person name="Sakthikumar S."/>
            <person name="Salem-Izacc S.M."/>
            <person name="Sykes S.M."/>
            <person name="Teixeira M.M."/>
            <person name="Vallejo M.C."/>
            <person name="Walter M.E."/>
            <person name="Yandava C."/>
            <person name="Young S."/>
            <person name="Zeng Q."/>
            <person name="Zucker J."/>
            <person name="Felipe M.S."/>
            <person name="Goldman G.H."/>
            <person name="Haas B.J."/>
            <person name="McEwen J.G."/>
            <person name="Nino-Vega G."/>
            <person name="Puccia R."/>
            <person name="San-Blas G."/>
            <person name="Soares C.M."/>
            <person name="Birren B.W."/>
            <person name="Cuomo C.A."/>
        </authorList>
    </citation>
    <scope>NUCLEOTIDE SEQUENCE [LARGE SCALE GENOMIC DNA]</scope>
    <source>
        <strain evidence="1 2">Pb18</strain>
    </source>
</reference>
<evidence type="ECO:0000313" key="2">
    <source>
        <dbReference type="Proteomes" id="UP000001628"/>
    </source>
</evidence>
<dbReference type="EMBL" id="KN275965">
    <property type="protein sequence ID" value="KGM91715.1"/>
    <property type="molecule type" value="Genomic_DNA"/>
</dbReference>